<keyword evidence="4" id="KW-1185">Reference proteome</keyword>
<name>A0AAD5KPA6_9CRUS</name>
<reference evidence="3 4" key="1">
    <citation type="submission" date="2022-05" db="EMBL/GenBank/DDBJ databases">
        <title>A multi-omics perspective on studying reproductive biology in Daphnia sinensis.</title>
        <authorList>
            <person name="Jia J."/>
        </authorList>
    </citation>
    <scope>NUCLEOTIDE SEQUENCE [LARGE SCALE GENOMIC DNA]</scope>
    <source>
        <strain evidence="3 4">WSL</strain>
    </source>
</reference>
<sequence length="605" mass="67965">MLNIKRGRAKAVRMKTFVFERVAAQCLLCFVLALTVTECLPLFETATAAPAASSTSPYVEDLLRLYNVSNEDVEASRQKQIASRHSASVNQRHLPPTSNNRHQQHDQHLSSLHLPEAASPASSLDAQIIIHQRNRSNVTVNMSTRSAFQRKQEVIRNILDFVNQNGRPQMPSGGSPLGIGPIPPFFSHFSRPDATADLYERTRYIQPSCETPKHTDEEVWSTGATLPLSLHLFFNLSGIQSQTRHGYQLYVTAAKLRLFKFAEGEAMPSAPLPTESADANLASDRMDPTIQTLKAVPFFEPPLHPSYEEKIRVSVHNYTRALKRNRVQKKKLLDSQMALAKEENYMKLDIKLAARWWLAPGGRNFGLVLEVEDTDGQRKPITQFFRPRNCSPESGSTRSDELIDPANVASPVLELTLIEMPEGKSVFEVPSNAARGRSDDMESTSSDDGDAFTELMDESSPRRHRHQHSVQAVHTSQEEQADEAVFRVNNHSGRNGMPYNPTALQVGKHHRNMNPSTSRLGHGQTSNHRSTPSPVPTLATLEDHDLSRDTEEEETARAEADGSRLQSRPTILFMQRVMQQHQSQQHHHSNSKPAHHLRTKDNRKQ</sequence>
<dbReference type="AlphaFoldDB" id="A0AAD5KPA6"/>
<evidence type="ECO:0000256" key="1">
    <source>
        <dbReference type="SAM" id="MobiDB-lite"/>
    </source>
</evidence>
<feature type="compositionally biased region" description="Polar residues" evidence="1">
    <location>
        <begin position="513"/>
        <end position="532"/>
    </location>
</feature>
<gene>
    <name evidence="3" type="ORF">GHT06_018706</name>
</gene>
<organism evidence="3 4">
    <name type="scientific">Daphnia sinensis</name>
    <dbReference type="NCBI Taxonomy" id="1820382"/>
    <lineage>
        <taxon>Eukaryota</taxon>
        <taxon>Metazoa</taxon>
        <taxon>Ecdysozoa</taxon>
        <taxon>Arthropoda</taxon>
        <taxon>Crustacea</taxon>
        <taxon>Branchiopoda</taxon>
        <taxon>Diplostraca</taxon>
        <taxon>Cladocera</taxon>
        <taxon>Anomopoda</taxon>
        <taxon>Daphniidae</taxon>
        <taxon>Daphnia</taxon>
        <taxon>Daphnia similis group</taxon>
    </lineage>
</organism>
<dbReference type="Proteomes" id="UP000820818">
    <property type="component" value="Linkage Group LG7"/>
</dbReference>
<evidence type="ECO:0000313" key="4">
    <source>
        <dbReference type="Proteomes" id="UP000820818"/>
    </source>
</evidence>
<feature type="compositionally biased region" description="Acidic residues" evidence="1">
    <location>
        <begin position="441"/>
        <end position="457"/>
    </location>
</feature>
<protein>
    <recommendedName>
        <fullName evidence="2">TGF-beta propeptide domain-containing protein</fullName>
    </recommendedName>
</protein>
<feature type="compositionally biased region" description="Basic and acidic residues" evidence="1">
    <location>
        <begin position="541"/>
        <end position="562"/>
    </location>
</feature>
<proteinExistence type="predicted"/>
<dbReference type="InterPro" id="IPR001111">
    <property type="entry name" value="TGF-b_propeptide"/>
</dbReference>
<accession>A0AAD5KPA6</accession>
<dbReference type="EMBL" id="WJBH02000007">
    <property type="protein sequence ID" value="KAI9556132.1"/>
    <property type="molecule type" value="Genomic_DNA"/>
</dbReference>
<evidence type="ECO:0000313" key="3">
    <source>
        <dbReference type="EMBL" id="KAI9556132.1"/>
    </source>
</evidence>
<comment type="caution">
    <text evidence="3">The sequence shown here is derived from an EMBL/GenBank/DDBJ whole genome shotgun (WGS) entry which is preliminary data.</text>
</comment>
<feature type="compositionally biased region" description="Polar residues" evidence="1">
    <location>
        <begin position="78"/>
        <end position="101"/>
    </location>
</feature>
<evidence type="ECO:0000259" key="2">
    <source>
        <dbReference type="Pfam" id="PF00688"/>
    </source>
</evidence>
<feature type="region of interest" description="Disordered" evidence="1">
    <location>
        <begin position="431"/>
        <end position="605"/>
    </location>
</feature>
<dbReference type="Pfam" id="PF00688">
    <property type="entry name" value="TGFb_propeptide"/>
    <property type="match status" value="1"/>
</dbReference>
<feature type="region of interest" description="Disordered" evidence="1">
    <location>
        <begin position="76"/>
        <end position="110"/>
    </location>
</feature>
<feature type="domain" description="TGF-beta propeptide" evidence="2">
    <location>
        <begin position="212"/>
        <end position="378"/>
    </location>
</feature>
<feature type="compositionally biased region" description="Basic residues" evidence="1">
    <location>
        <begin position="584"/>
        <end position="598"/>
    </location>
</feature>
<dbReference type="Gene3D" id="2.60.120.970">
    <property type="match status" value="1"/>
</dbReference>